<evidence type="ECO:0000256" key="2">
    <source>
        <dbReference type="ARBA" id="ARBA00022741"/>
    </source>
</evidence>
<proteinExistence type="predicted"/>
<feature type="transmembrane region" description="Helical" evidence="5">
    <location>
        <begin position="459"/>
        <end position="477"/>
    </location>
</feature>
<organism evidence="7 8">
    <name type="scientific">Flavivirga amylovorans</name>
    <dbReference type="NCBI Taxonomy" id="870486"/>
    <lineage>
        <taxon>Bacteria</taxon>
        <taxon>Pseudomonadati</taxon>
        <taxon>Bacteroidota</taxon>
        <taxon>Flavobacteriia</taxon>
        <taxon>Flavobacteriales</taxon>
        <taxon>Flavobacteriaceae</taxon>
        <taxon>Flavivirga</taxon>
    </lineage>
</organism>
<feature type="transmembrane region" description="Helical" evidence="5">
    <location>
        <begin position="364"/>
        <end position="382"/>
    </location>
</feature>
<dbReference type="RefSeq" id="WP_303280772.1">
    <property type="nucleotide sequence ID" value="NZ_BAABCZ010000016.1"/>
</dbReference>
<dbReference type="Gene3D" id="2.60.120.560">
    <property type="entry name" value="Exo-inulinase, domain 1"/>
    <property type="match status" value="1"/>
</dbReference>
<dbReference type="EMBL" id="JAUOEM010000001">
    <property type="protein sequence ID" value="MDO5986251.1"/>
    <property type="molecule type" value="Genomic_DNA"/>
</dbReference>
<feature type="transmembrane region" description="Helical" evidence="5">
    <location>
        <begin position="598"/>
        <end position="617"/>
    </location>
</feature>
<dbReference type="InterPro" id="IPR000719">
    <property type="entry name" value="Prot_kinase_dom"/>
</dbReference>
<name>A0ABT8WX49_9FLAO</name>
<dbReference type="CDD" id="cd14014">
    <property type="entry name" value="STKc_PknB_like"/>
    <property type="match status" value="1"/>
</dbReference>
<evidence type="ECO:0000256" key="3">
    <source>
        <dbReference type="ARBA" id="ARBA00022777"/>
    </source>
</evidence>
<evidence type="ECO:0000313" key="7">
    <source>
        <dbReference type="EMBL" id="MDO5986251.1"/>
    </source>
</evidence>
<feature type="transmembrane region" description="Helical" evidence="5">
    <location>
        <begin position="522"/>
        <end position="542"/>
    </location>
</feature>
<dbReference type="InterPro" id="IPR045269">
    <property type="entry name" value="Atg1-like"/>
</dbReference>
<keyword evidence="5" id="KW-0812">Transmembrane</keyword>
<gene>
    <name evidence="7" type="ORF">Q4Q39_02435</name>
</gene>
<sequence>MNLNQYKWNPDNDLIAEGAFAEVFKAKDTNTNNRYVALKIYKEAVSKGSSVSTGLKKYSLEKEFQNVDGLSHSNIITYFGLDYLKHEDVMGRSISHAVLIMEYATEGTLANFMQTHPENNLLDKIIKDILNGVSYLHTEGIIHRDLKPGNILITKNRKGFPIAKITDFGISRDVFSDNLLQHSMTEGVGTPHYMAPEQIYKKRFGIDGEITNRTDIWAIGVIIYRMLTGKLPFGNNSKDYELVKDAIVNDTPDYSKVPSSYVDMLKACFQKEAAKRPKKVDDLLLLIKELDEKTKIVKPQKKEIIDETIILNQQQNSVKSFKKNPSENKNQLRKWEKIILWVFGIINLLASLGTFIVGFGNYEFFIISLYPICITLLFFLILKSKENAIAKVICYGILLYGNILLTLGIIESFPEKSSDWFIWYFFKILFWSVEIIFPFWLLLRKRNLKTIFLNKPLNVYFLLFALILFCFSFLLTIYNDYNGFDTIHLIKFSDGRFLTLIPNVFFTMAIFLFLFKKHKDFLKFVIILFICSIFIASSWWMFLSSGNGYSSWLHNALDISGTLHINKLKSGYYVWLLSIILGFSIITYDALKNAALKKYYISGFLFIFLVLGGRFSYNFSKSKNGYNIEQAIENIDYALLDKTMDAIGTFDFNSYPNIMSDILSKYSDENASNQEKIATKLIDAGWEGKDEDGYLSLKEAIDTKDLNILERILNTEAVNFINDTVKGGNSMLYYAKNLNNEKIKNLLVNKGAKHIIKDFEYYDDFSDETSTSRFKESSSDNRTWKYIFESLQLKVINDNYSYWKGDDFEIDTYKYTVETDIIISESQTHTGLYFDYDGTNGHVFNIANNYVELHLFKDKKWKELKRINVSPKKTNNTLKVVKEGNYISCYLNNQLVIYNFRISPIEGSWAGVVVTYSEKPNTIVSFDNFRVTGTQTR</sequence>
<feature type="transmembrane region" description="Helical" evidence="5">
    <location>
        <begin position="422"/>
        <end position="443"/>
    </location>
</feature>
<keyword evidence="5" id="KW-0472">Membrane</keyword>
<keyword evidence="8" id="KW-1185">Reference proteome</keyword>
<keyword evidence="1" id="KW-0808">Transferase</keyword>
<feature type="transmembrane region" description="Helical" evidence="5">
    <location>
        <begin position="497"/>
        <end position="515"/>
    </location>
</feature>
<keyword evidence="4" id="KW-0067">ATP-binding</keyword>
<evidence type="ECO:0000256" key="1">
    <source>
        <dbReference type="ARBA" id="ARBA00022679"/>
    </source>
</evidence>
<keyword evidence="5" id="KW-1133">Transmembrane helix</keyword>
<dbReference type="Pfam" id="PF00069">
    <property type="entry name" value="Pkinase"/>
    <property type="match status" value="1"/>
</dbReference>
<dbReference type="Gene3D" id="1.25.40.20">
    <property type="entry name" value="Ankyrin repeat-containing domain"/>
    <property type="match status" value="1"/>
</dbReference>
<evidence type="ECO:0000259" key="6">
    <source>
        <dbReference type="PROSITE" id="PS50011"/>
    </source>
</evidence>
<feature type="domain" description="Protein kinase" evidence="6">
    <location>
        <begin position="9"/>
        <end position="290"/>
    </location>
</feature>
<dbReference type="Gene3D" id="1.10.510.10">
    <property type="entry name" value="Transferase(Phosphotransferase) domain 1"/>
    <property type="match status" value="1"/>
</dbReference>
<keyword evidence="2" id="KW-0547">Nucleotide-binding</keyword>
<evidence type="ECO:0000313" key="8">
    <source>
        <dbReference type="Proteomes" id="UP001176891"/>
    </source>
</evidence>
<dbReference type="Proteomes" id="UP001176891">
    <property type="component" value="Unassembled WGS sequence"/>
</dbReference>
<dbReference type="PANTHER" id="PTHR24348">
    <property type="entry name" value="SERINE/THREONINE-PROTEIN KINASE UNC-51-RELATED"/>
    <property type="match status" value="1"/>
</dbReference>
<dbReference type="PANTHER" id="PTHR24348:SF22">
    <property type="entry name" value="NON-SPECIFIC SERINE_THREONINE PROTEIN KINASE"/>
    <property type="match status" value="1"/>
</dbReference>
<dbReference type="InterPro" id="IPR036770">
    <property type="entry name" value="Ankyrin_rpt-contain_sf"/>
</dbReference>
<dbReference type="PROSITE" id="PS00108">
    <property type="entry name" value="PROTEIN_KINASE_ST"/>
    <property type="match status" value="1"/>
</dbReference>
<dbReference type="SMART" id="SM00220">
    <property type="entry name" value="S_TKc"/>
    <property type="match status" value="1"/>
</dbReference>
<keyword evidence="3 7" id="KW-0418">Kinase</keyword>
<dbReference type="PROSITE" id="PS50011">
    <property type="entry name" value="PROTEIN_KINASE_DOM"/>
    <property type="match status" value="1"/>
</dbReference>
<dbReference type="SUPFAM" id="SSF56112">
    <property type="entry name" value="Protein kinase-like (PK-like)"/>
    <property type="match status" value="1"/>
</dbReference>
<protein>
    <submittedName>
        <fullName evidence="7">Protein kinase</fullName>
    </submittedName>
</protein>
<feature type="transmembrane region" description="Helical" evidence="5">
    <location>
        <begin position="338"/>
        <end position="358"/>
    </location>
</feature>
<dbReference type="InterPro" id="IPR011009">
    <property type="entry name" value="Kinase-like_dom_sf"/>
</dbReference>
<dbReference type="SUPFAM" id="SSF48403">
    <property type="entry name" value="Ankyrin repeat"/>
    <property type="match status" value="1"/>
</dbReference>
<feature type="transmembrane region" description="Helical" evidence="5">
    <location>
        <begin position="572"/>
        <end position="591"/>
    </location>
</feature>
<accession>A0ABT8WX49</accession>
<reference evidence="7" key="1">
    <citation type="submission" date="2023-07" db="EMBL/GenBank/DDBJ databases">
        <title>Two novel species in the genus Flavivirga.</title>
        <authorList>
            <person name="Kwon K."/>
        </authorList>
    </citation>
    <scope>NUCLEOTIDE SEQUENCE</scope>
    <source>
        <strain evidence="7">KACC 14157</strain>
    </source>
</reference>
<evidence type="ECO:0000256" key="4">
    <source>
        <dbReference type="ARBA" id="ARBA00022840"/>
    </source>
</evidence>
<comment type="caution">
    <text evidence="7">The sequence shown here is derived from an EMBL/GenBank/DDBJ whole genome shotgun (WGS) entry which is preliminary data.</text>
</comment>
<evidence type="ECO:0000256" key="5">
    <source>
        <dbReference type="SAM" id="Phobius"/>
    </source>
</evidence>
<feature type="transmembrane region" description="Helical" evidence="5">
    <location>
        <begin position="389"/>
        <end position="410"/>
    </location>
</feature>
<dbReference type="GO" id="GO:0016301">
    <property type="term" value="F:kinase activity"/>
    <property type="evidence" value="ECO:0007669"/>
    <property type="project" value="UniProtKB-KW"/>
</dbReference>
<dbReference type="InterPro" id="IPR008271">
    <property type="entry name" value="Ser/Thr_kinase_AS"/>
</dbReference>